<dbReference type="Proteomes" id="UP001516400">
    <property type="component" value="Unassembled WGS sequence"/>
</dbReference>
<keyword evidence="2" id="KW-0479">Metal-binding</keyword>
<dbReference type="PANTHER" id="PTHR11709">
    <property type="entry name" value="MULTI-COPPER OXIDASE"/>
    <property type="match status" value="1"/>
</dbReference>
<dbReference type="CDD" id="cd13858">
    <property type="entry name" value="CuRO_1_tcLCC2_insect_like"/>
    <property type="match status" value="1"/>
</dbReference>
<dbReference type="InterPro" id="IPR011706">
    <property type="entry name" value="Cu-oxidase_C"/>
</dbReference>
<feature type="domain" description="Plastocyanin-like" evidence="8">
    <location>
        <begin position="97"/>
        <end position="205"/>
    </location>
</feature>
<evidence type="ECO:0000313" key="9">
    <source>
        <dbReference type="EMBL" id="KAL3267707.1"/>
    </source>
</evidence>
<evidence type="ECO:0000256" key="1">
    <source>
        <dbReference type="ARBA" id="ARBA00010609"/>
    </source>
</evidence>
<evidence type="ECO:0000256" key="4">
    <source>
        <dbReference type="ARBA" id="ARBA00023008"/>
    </source>
</evidence>
<name>A0ABD2MMY4_9CUCU</name>
<evidence type="ECO:0000259" key="6">
    <source>
        <dbReference type="Pfam" id="PF00394"/>
    </source>
</evidence>
<dbReference type="GO" id="GO:0016491">
    <property type="term" value="F:oxidoreductase activity"/>
    <property type="evidence" value="ECO:0007669"/>
    <property type="project" value="UniProtKB-KW"/>
</dbReference>
<dbReference type="InterPro" id="IPR008972">
    <property type="entry name" value="Cupredoxin"/>
</dbReference>
<evidence type="ECO:0000313" key="10">
    <source>
        <dbReference type="Proteomes" id="UP001516400"/>
    </source>
</evidence>
<sequence>MSKASKGLKKFEMSTTPGILPRLLIVLGMVAAVVTILYFTPMPDHTFKSCERPCHALDWPMICRIQLTIEMYQTMSGVCKDCPNNSSDCNHQFCASADGQTRGIITANRQVPGPSIQVCHNDIMVIDVINKIPGYNLAVHWRGQSQNEAPFMDGVPMITQCPILSYTNFQYKFRASSPGTHFYHAFADSDRADGFFGAFVVRQPDKLDPHKKLYDEDLKEHIILLSEWTGDLVSDFSEDDFPKAILINGKAPSEAMSSMSIFNVKKGKRYRFRVAYTSGNFGCPVTLAIDKHFLRIIALDGKSIKPYEVSSITLNKGERIDFVLKTEQDIRGYDMKVTSDCQGHKIKGSALINYEGSLQIKQTKDIIKNVKSSPRNFNTATCLREIGKVCVSDVMALEKLPEELQQVNRKIYLNYDYVRADDKDDNYLEWKDKKYRLNNITFTFPSSPILTQPEDVSISSICNELKIPKNCLDSDTCECVHIEHIPLGAKVELILLNSVGDDRELILHLHSFPFYVVGSRHFQYPVAMHEIKKMDLENDLFRRNLNAPVMKDTIRIQRNNVVAVRFLADNPGFWLLRDEQSRGYTRGMDIVFQVGSHKNVVSTPSGFPSCGSFVGPDFFLI</sequence>
<keyword evidence="5" id="KW-0472">Membrane</keyword>
<keyword evidence="10" id="KW-1185">Reference proteome</keyword>
<feature type="domain" description="Plastocyanin-like" evidence="6">
    <location>
        <begin position="220"/>
        <end position="356"/>
    </location>
</feature>
<gene>
    <name evidence="9" type="ORF">HHI36_006838</name>
</gene>
<evidence type="ECO:0000259" key="8">
    <source>
        <dbReference type="Pfam" id="PF07732"/>
    </source>
</evidence>
<dbReference type="InterPro" id="IPR045087">
    <property type="entry name" value="Cu-oxidase_fam"/>
</dbReference>
<keyword evidence="3" id="KW-0560">Oxidoreductase</keyword>
<dbReference type="EMBL" id="JABFTP020000021">
    <property type="protein sequence ID" value="KAL3267707.1"/>
    <property type="molecule type" value="Genomic_DNA"/>
</dbReference>
<comment type="caution">
    <text evidence="9">The sequence shown here is derived from an EMBL/GenBank/DDBJ whole genome shotgun (WGS) entry which is preliminary data.</text>
</comment>
<dbReference type="Gene3D" id="2.60.40.420">
    <property type="entry name" value="Cupredoxins - blue copper proteins"/>
    <property type="match status" value="3"/>
</dbReference>
<feature type="transmembrane region" description="Helical" evidence="5">
    <location>
        <begin position="20"/>
        <end position="40"/>
    </location>
</feature>
<proteinExistence type="inferred from homology"/>
<dbReference type="AlphaFoldDB" id="A0ABD2MMY4"/>
<protein>
    <submittedName>
        <fullName evidence="9">Uncharacterized protein</fullName>
    </submittedName>
</protein>
<feature type="domain" description="Plastocyanin-like" evidence="7">
    <location>
        <begin position="474"/>
        <end position="595"/>
    </location>
</feature>
<keyword evidence="4" id="KW-0186">Copper</keyword>
<evidence type="ECO:0000256" key="3">
    <source>
        <dbReference type="ARBA" id="ARBA00023002"/>
    </source>
</evidence>
<dbReference type="Pfam" id="PF00394">
    <property type="entry name" value="Cu-oxidase"/>
    <property type="match status" value="1"/>
</dbReference>
<accession>A0ABD2MMY4</accession>
<dbReference type="CDD" id="cd13905">
    <property type="entry name" value="CuRO_3_tcLLC2_insect_like"/>
    <property type="match status" value="1"/>
</dbReference>
<dbReference type="FunFam" id="2.60.40.420:FF:000045">
    <property type="entry name" value="Laccase 2"/>
    <property type="match status" value="1"/>
</dbReference>
<evidence type="ECO:0000259" key="7">
    <source>
        <dbReference type="Pfam" id="PF07731"/>
    </source>
</evidence>
<dbReference type="SUPFAM" id="SSF49503">
    <property type="entry name" value="Cupredoxins"/>
    <property type="match status" value="3"/>
</dbReference>
<dbReference type="InterPro" id="IPR001117">
    <property type="entry name" value="Cu-oxidase_2nd"/>
</dbReference>
<evidence type="ECO:0000256" key="5">
    <source>
        <dbReference type="SAM" id="Phobius"/>
    </source>
</evidence>
<organism evidence="9 10">
    <name type="scientific">Cryptolaemus montrouzieri</name>
    <dbReference type="NCBI Taxonomy" id="559131"/>
    <lineage>
        <taxon>Eukaryota</taxon>
        <taxon>Metazoa</taxon>
        <taxon>Ecdysozoa</taxon>
        <taxon>Arthropoda</taxon>
        <taxon>Hexapoda</taxon>
        <taxon>Insecta</taxon>
        <taxon>Pterygota</taxon>
        <taxon>Neoptera</taxon>
        <taxon>Endopterygota</taxon>
        <taxon>Coleoptera</taxon>
        <taxon>Polyphaga</taxon>
        <taxon>Cucujiformia</taxon>
        <taxon>Coccinelloidea</taxon>
        <taxon>Coccinellidae</taxon>
        <taxon>Scymninae</taxon>
        <taxon>Scymnini</taxon>
        <taxon>Cryptolaemus</taxon>
    </lineage>
</organism>
<dbReference type="Pfam" id="PF07731">
    <property type="entry name" value="Cu-oxidase_2"/>
    <property type="match status" value="1"/>
</dbReference>
<dbReference type="CDD" id="cd13884">
    <property type="entry name" value="CuRO_2_tcLCC_insect_like"/>
    <property type="match status" value="1"/>
</dbReference>
<comment type="similarity">
    <text evidence="1">Belongs to the multicopper oxidase family.</text>
</comment>
<dbReference type="GO" id="GO:0046872">
    <property type="term" value="F:metal ion binding"/>
    <property type="evidence" value="ECO:0007669"/>
    <property type="project" value="UniProtKB-KW"/>
</dbReference>
<evidence type="ECO:0000256" key="2">
    <source>
        <dbReference type="ARBA" id="ARBA00022723"/>
    </source>
</evidence>
<keyword evidence="5" id="KW-0812">Transmembrane</keyword>
<dbReference type="Pfam" id="PF07732">
    <property type="entry name" value="Cu-oxidase_3"/>
    <property type="match status" value="1"/>
</dbReference>
<dbReference type="InterPro" id="IPR011707">
    <property type="entry name" value="Cu-oxidase-like_N"/>
</dbReference>
<reference evidence="9 10" key="1">
    <citation type="journal article" date="2021" name="BMC Biol.">
        <title>Horizontally acquired antibacterial genes associated with adaptive radiation of ladybird beetles.</title>
        <authorList>
            <person name="Li H.S."/>
            <person name="Tang X.F."/>
            <person name="Huang Y.H."/>
            <person name="Xu Z.Y."/>
            <person name="Chen M.L."/>
            <person name="Du X.Y."/>
            <person name="Qiu B.Y."/>
            <person name="Chen P.T."/>
            <person name="Zhang W."/>
            <person name="Slipinski A."/>
            <person name="Escalona H.E."/>
            <person name="Waterhouse R.M."/>
            <person name="Zwick A."/>
            <person name="Pang H."/>
        </authorList>
    </citation>
    <scope>NUCLEOTIDE SEQUENCE [LARGE SCALE GENOMIC DNA]</scope>
    <source>
        <strain evidence="9">SYSU2018</strain>
    </source>
</reference>
<keyword evidence="5" id="KW-1133">Transmembrane helix</keyword>
<dbReference type="PANTHER" id="PTHR11709:SF394">
    <property type="entry name" value="FI03373P-RELATED"/>
    <property type="match status" value="1"/>
</dbReference>